<evidence type="ECO:0000313" key="3">
    <source>
        <dbReference type="Proteomes" id="UP001209540"/>
    </source>
</evidence>
<dbReference type="EMBL" id="JAIXMP010000028">
    <property type="protein sequence ID" value="KAI9252417.1"/>
    <property type="molecule type" value="Genomic_DNA"/>
</dbReference>
<protein>
    <recommendedName>
        <fullName evidence="1">F-box domain-containing protein</fullName>
    </recommendedName>
</protein>
<dbReference type="InterPro" id="IPR036047">
    <property type="entry name" value="F-box-like_dom_sf"/>
</dbReference>
<dbReference type="InterPro" id="IPR053772">
    <property type="entry name" value="At1g61320/At1g61330-like"/>
</dbReference>
<keyword evidence="3" id="KW-1185">Reference proteome</keyword>
<accession>A0AAD5JSM7</accession>
<reference evidence="2" key="1">
    <citation type="journal article" date="2022" name="IScience">
        <title>Evolution of zygomycete secretomes and the origins of terrestrial fungal ecologies.</title>
        <authorList>
            <person name="Chang Y."/>
            <person name="Wang Y."/>
            <person name="Mondo S."/>
            <person name="Ahrendt S."/>
            <person name="Andreopoulos W."/>
            <person name="Barry K."/>
            <person name="Beard J."/>
            <person name="Benny G.L."/>
            <person name="Blankenship S."/>
            <person name="Bonito G."/>
            <person name="Cuomo C."/>
            <person name="Desiro A."/>
            <person name="Gervers K.A."/>
            <person name="Hundley H."/>
            <person name="Kuo A."/>
            <person name="LaButti K."/>
            <person name="Lang B.F."/>
            <person name="Lipzen A."/>
            <person name="O'Donnell K."/>
            <person name="Pangilinan J."/>
            <person name="Reynolds N."/>
            <person name="Sandor L."/>
            <person name="Smith M.E."/>
            <person name="Tsang A."/>
            <person name="Grigoriev I.V."/>
            <person name="Stajich J.E."/>
            <person name="Spatafora J.W."/>
        </authorList>
    </citation>
    <scope>NUCLEOTIDE SEQUENCE</scope>
    <source>
        <strain evidence="2">RSA 2281</strain>
    </source>
</reference>
<dbReference type="Gene3D" id="1.20.1280.50">
    <property type="match status" value="1"/>
</dbReference>
<feature type="domain" description="F-box" evidence="1">
    <location>
        <begin position="12"/>
        <end position="57"/>
    </location>
</feature>
<dbReference type="AlphaFoldDB" id="A0AAD5JSM7"/>
<name>A0AAD5JSM7_9FUNG</name>
<dbReference type="Proteomes" id="UP001209540">
    <property type="component" value="Unassembled WGS sequence"/>
</dbReference>
<dbReference type="InterPro" id="IPR001810">
    <property type="entry name" value="F-box_dom"/>
</dbReference>
<gene>
    <name evidence="2" type="ORF">BDA99DRAFT_541136</name>
</gene>
<dbReference type="PANTHER" id="PTHR34145">
    <property type="entry name" value="OS02G0105600 PROTEIN"/>
    <property type="match status" value="1"/>
</dbReference>
<dbReference type="Gene3D" id="3.80.10.10">
    <property type="entry name" value="Ribonuclease Inhibitor"/>
    <property type="match status" value="1"/>
</dbReference>
<sequence length="629" mass="71717">MPASNINIIMNITSFHSLPVEILLLIADQLSIGDCYHCSHVSRQWYRIFRPRLYRSVDIHDSKTLECFMQMISKEQELQGESATASLMFLPVSRCVKAIELSNVEIPKELKEIPVQSLAWRYVDPLMSMINQTMAYYGGITSLTLKFTKNEATPSFDIYILIRQMPRLKSLALSGLFKELATDDLEELQNQAPESLMRLDLEGDTLATDNHWGRSNPSSSIQDLRLAYRWPNARNSAMWLMYLTRKYPHVRRLQLEGRKGAATVVSTSSRLSGRGDEEQDLMEVDPLCIQACNIFSRSHPDLEHVRLVNLGLHPSLYQTMLSGLNNCRDIDLAGVEAPLSYSSEEKQQWLEDLFASFQGRVERLNIKLVYPRIVMLGLSRCKNLRQLTLSRTSGFITSRDHHWQLSLSNLLKSCPRLDDLTLRQLTVASPISGPTNDTNILHPLRVLRLEHVALPASALQSLGTQCHQLCQLYIHHCKWLSQNHQLNHVGLYMSEQTLDLVEIIRSGDVYTLEPHNLLTIHTTSKHHWYLNTSSLSSSTTPSQPALSQANTWSQIRSMVNVQKLEYMDEYNVTMLEQHMEELAIARAQRTSTSSTGPYSHIKTALSHGYLAFHCKSIDKFYFNGTKVCL</sequence>
<reference evidence="2" key="2">
    <citation type="submission" date="2023-02" db="EMBL/GenBank/DDBJ databases">
        <authorList>
            <consortium name="DOE Joint Genome Institute"/>
            <person name="Mondo S.J."/>
            <person name="Chang Y."/>
            <person name="Wang Y."/>
            <person name="Ahrendt S."/>
            <person name="Andreopoulos W."/>
            <person name="Barry K."/>
            <person name="Beard J."/>
            <person name="Benny G.L."/>
            <person name="Blankenship S."/>
            <person name="Bonito G."/>
            <person name="Cuomo C."/>
            <person name="Desiro A."/>
            <person name="Gervers K.A."/>
            <person name="Hundley H."/>
            <person name="Kuo A."/>
            <person name="LaButti K."/>
            <person name="Lang B.F."/>
            <person name="Lipzen A."/>
            <person name="O'Donnell K."/>
            <person name="Pangilinan J."/>
            <person name="Reynolds N."/>
            <person name="Sandor L."/>
            <person name="Smith M.W."/>
            <person name="Tsang A."/>
            <person name="Grigoriev I.V."/>
            <person name="Stajich J.E."/>
            <person name="Spatafora J.W."/>
        </authorList>
    </citation>
    <scope>NUCLEOTIDE SEQUENCE</scope>
    <source>
        <strain evidence="2">RSA 2281</strain>
    </source>
</reference>
<dbReference type="Pfam" id="PF12937">
    <property type="entry name" value="F-box-like"/>
    <property type="match status" value="1"/>
</dbReference>
<dbReference type="PROSITE" id="PS50181">
    <property type="entry name" value="FBOX"/>
    <property type="match status" value="1"/>
</dbReference>
<dbReference type="SUPFAM" id="SSF52047">
    <property type="entry name" value="RNI-like"/>
    <property type="match status" value="1"/>
</dbReference>
<organism evidence="2 3">
    <name type="scientific">Phascolomyces articulosus</name>
    <dbReference type="NCBI Taxonomy" id="60185"/>
    <lineage>
        <taxon>Eukaryota</taxon>
        <taxon>Fungi</taxon>
        <taxon>Fungi incertae sedis</taxon>
        <taxon>Mucoromycota</taxon>
        <taxon>Mucoromycotina</taxon>
        <taxon>Mucoromycetes</taxon>
        <taxon>Mucorales</taxon>
        <taxon>Lichtheimiaceae</taxon>
        <taxon>Phascolomyces</taxon>
    </lineage>
</organism>
<dbReference type="InterPro" id="IPR032675">
    <property type="entry name" value="LRR_dom_sf"/>
</dbReference>
<comment type="caution">
    <text evidence="2">The sequence shown here is derived from an EMBL/GenBank/DDBJ whole genome shotgun (WGS) entry which is preliminary data.</text>
</comment>
<dbReference type="SUPFAM" id="SSF81383">
    <property type="entry name" value="F-box domain"/>
    <property type="match status" value="1"/>
</dbReference>
<proteinExistence type="predicted"/>
<evidence type="ECO:0000259" key="1">
    <source>
        <dbReference type="PROSITE" id="PS50181"/>
    </source>
</evidence>
<evidence type="ECO:0000313" key="2">
    <source>
        <dbReference type="EMBL" id="KAI9252417.1"/>
    </source>
</evidence>